<dbReference type="AlphaFoldDB" id="A0A8S1HI49"/>
<dbReference type="PANTHER" id="PTHR12431">
    <property type="entry name" value="SORTING NEXIN 17 AND 27"/>
    <property type="match status" value="1"/>
</dbReference>
<dbReference type="Pfam" id="PF00595">
    <property type="entry name" value="PDZ"/>
    <property type="match status" value="1"/>
</dbReference>
<dbReference type="InterPro" id="IPR001478">
    <property type="entry name" value="PDZ"/>
</dbReference>
<comment type="caution">
    <text evidence="4">The sequence shown here is derived from an EMBL/GenBank/DDBJ whole genome shotgun (WGS) entry which is preliminary data.</text>
</comment>
<dbReference type="CDD" id="cd23070">
    <property type="entry name" value="PDZ_SNX27-like"/>
    <property type="match status" value="1"/>
</dbReference>
<feature type="compositionally biased region" description="Polar residues" evidence="1">
    <location>
        <begin position="12"/>
        <end position="40"/>
    </location>
</feature>
<dbReference type="InterPro" id="IPR037833">
    <property type="entry name" value="SNX27_PX"/>
</dbReference>
<keyword evidence="5" id="KW-1185">Reference proteome</keyword>
<dbReference type="Proteomes" id="UP000835052">
    <property type="component" value="Unassembled WGS sequence"/>
</dbReference>
<dbReference type="PANTHER" id="PTHR12431:SF19">
    <property type="entry name" value="SORTING NEXIN-27"/>
    <property type="match status" value="1"/>
</dbReference>
<dbReference type="InterPro" id="IPR036034">
    <property type="entry name" value="PDZ_sf"/>
</dbReference>
<dbReference type="FunFam" id="2.30.42.10:FF:000061">
    <property type="entry name" value="sorting nexin-27 isoform X2"/>
    <property type="match status" value="1"/>
</dbReference>
<name>A0A8S1HI49_9PELO</name>
<dbReference type="FunFam" id="3.30.1520.10:FF:000003">
    <property type="entry name" value="sorting nexin-27 isoform X2"/>
    <property type="match status" value="1"/>
</dbReference>
<dbReference type="OrthoDB" id="10036828at2759"/>
<evidence type="ECO:0000259" key="2">
    <source>
        <dbReference type="PROSITE" id="PS50106"/>
    </source>
</evidence>
<accession>A0A8S1HI49</accession>
<evidence type="ECO:0000313" key="5">
    <source>
        <dbReference type="Proteomes" id="UP000835052"/>
    </source>
</evidence>
<dbReference type="GO" id="GO:0005769">
    <property type="term" value="C:early endosome"/>
    <property type="evidence" value="ECO:0007669"/>
    <property type="project" value="TreeGrafter"/>
</dbReference>
<dbReference type="Gene3D" id="2.30.42.10">
    <property type="match status" value="1"/>
</dbReference>
<feature type="region of interest" description="Disordered" evidence="1">
    <location>
        <begin position="544"/>
        <end position="571"/>
    </location>
</feature>
<feature type="region of interest" description="Disordered" evidence="1">
    <location>
        <begin position="1"/>
        <end position="45"/>
    </location>
</feature>
<proteinExistence type="predicted"/>
<dbReference type="GO" id="GO:0032456">
    <property type="term" value="P:endocytic recycling"/>
    <property type="evidence" value="ECO:0007669"/>
    <property type="project" value="TreeGrafter"/>
</dbReference>
<dbReference type="GO" id="GO:0032266">
    <property type="term" value="F:phosphatidylinositol-3-phosphate binding"/>
    <property type="evidence" value="ECO:0007669"/>
    <property type="project" value="InterPro"/>
</dbReference>
<dbReference type="SMART" id="SM00312">
    <property type="entry name" value="PX"/>
    <property type="match status" value="1"/>
</dbReference>
<dbReference type="InterPro" id="IPR001683">
    <property type="entry name" value="PX_dom"/>
</dbReference>
<feature type="domain" description="PDZ" evidence="2">
    <location>
        <begin position="64"/>
        <end position="157"/>
    </location>
</feature>
<dbReference type="Gene3D" id="3.30.1520.10">
    <property type="entry name" value="Phox-like domain"/>
    <property type="match status" value="1"/>
</dbReference>
<dbReference type="PROSITE" id="PS50195">
    <property type="entry name" value="PX"/>
    <property type="match status" value="1"/>
</dbReference>
<sequence length="578" mass="65753">MMRGYDYESDDSNSSGDGFIQQDPQQNRCPSVSDPTSSSEGYFHGGNYENGRQVGLVFNPKPHVVKIIKSHTGFGFNVKGQVSEGGQLRSINGELYAPLQHVSAVLPGGAAEKAGLRKGDRLLQVNGENVEGATHRQVVELIKNGGDQLTMIAISMQEYEVDRYEIGEESSVSSYRYDYSESRSLPVTIPSYHNINDSIERYVVYDLHMAGRHLGSRRYSEFVDLHSALKKEFIDFVFPKLPGKWPFHLSEQQLDSRRRGLEQYLERVCSVRVIADSDIMQEFLMECDPMSDVEIRVLLPDGAPLSVRTRRSVSTSLFFSMAQRRLQMTREASAACAIFELLDSGFERKVMDAESIHGLYTQNYSSASSSCLLIKKWLFDVERERSLCQKDLVFRQFCFIQATADLNSGRVKSHHKAYQLKAMQSENNVDNFLEMARRLEGYSEVSFPPAQQPGKPGEIVMVVGFESLVLKPHPNTEDLCIRLDWSLIADFRVCEEGNAFSFDYRREEEGKPPKTIKLLTNFAEYMAECFTQISFERQRRQRWMARSNGPAPVSAPRSSDNEDLRRPRPPSTRWIVIN</sequence>
<dbReference type="EMBL" id="CAJGYM010000068">
    <property type="protein sequence ID" value="CAD6196177.1"/>
    <property type="molecule type" value="Genomic_DNA"/>
</dbReference>
<gene>
    <name evidence="4" type="ORF">CAUJ_LOCUS12092</name>
</gene>
<dbReference type="Gene3D" id="3.10.20.90">
    <property type="entry name" value="Phosphatidylinositol 3-kinase Catalytic Subunit, Chain A, domain 1"/>
    <property type="match status" value="1"/>
</dbReference>
<evidence type="ECO:0000259" key="3">
    <source>
        <dbReference type="PROSITE" id="PS50195"/>
    </source>
</evidence>
<dbReference type="Gene3D" id="1.20.80.60">
    <property type="match status" value="1"/>
</dbReference>
<organism evidence="4 5">
    <name type="scientific">Caenorhabditis auriculariae</name>
    <dbReference type="NCBI Taxonomy" id="2777116"/>
    <lineage>
        <taxon>Eukaryota</taxon>
        <taxon>Metazoa</taxon>
        <taxon>Ecdysozoa</taxon>
        <taxon>Nematoda</taxon>
        <taxon>Chromadorea</taxon>
        <taxon>Rhabditida</taxon>
        <taxon>Rhabditina</taxon>
        <taxon>Rhabditomorpha</taxon>
        <taxon>Rhabditoidea</taxon>
        <taxon>Rhabditidae</taxon>
        <taxon>Peloderinae</taxon>
        <taxon>Caenorhabditis</taxon>
    </lineage>
</organism>
<dbReference type="PROSITE" id="PS50106">
    <property type="entry name" value="PDZ"/>
    <property type="match status" value="1"/>
</dbReference>
<dbReference type="Pfam" id="PF00787">
    <property type="entry name" value="PX"/>
    <property type="match status" value="1"/>
</dbReference>
<protein>
    <submittedName>
        <fullName evidence="4">Uncharacterized protein</fullName>
    </submittedName>
</protein>
<dbReference type="SUPFAM" id="SSF50156">
    <property type="entry name" value="PDZ domain-like"/>
    <property type="match status" value="1"/>
</dbReference>
<dbReference type="CDD" id="cd06886">
    <property type="entry name" value="PX_SNX27"/>
    <property type="match status" value="1"/>
</dbReference>
<dbReference type="SUPFAM" id="SSF64268">
    <property type="entry name" value="PX domain"/>
    <property type="match status" value="1"/>
</dbReference>
<evidence type="ECO:0000313" key="4">
    <source>
        <dbReference type="EMBL" id="CAD6196177.1"/>
    </source>
</evidence>
<feature type="domain" description="PX" evidence="3">
    <location>
        <begin position="183"/>
        <end position="291"/>
    </location>
</feature>
<dbReference type="GO" id="GO:0006886">
    <property type="term" value="P:intracellular protein transport"/>
    <property type="evidence" value="ECO:0007669"/>
    <property type="project" value="TreeGrafter"/>
</dbReference>
<dbReference type="InterPro" id="IPR036871">
    <property type="entry name" value="PX_dom_sf"/>
</dbReference>
<evidence type="ECO:0000256" key="1">
    <source>
        <dbReference type="SAM" id="MobiDB-lite"/>
    </source>
</evidence>
<dbReference type="SMART" id="SM00228">
    <property type="entry name" value="PDZ"/>
    <property type="match status" value="1"/>
</dbReference>
<reference evidence="4" key="1">
    <citation type="submission" date="2020-10" db="EMBL/GenBank/DDBJ databases">
        <authorList>
            <person name="Kikuchi T."/>
        </authorList>
    </citation>
    <scope>NUCLEOTIDE SEQUENCE</scope>
    <source>
        <strain evidence="4">NKZ352</strain>
    </source>
</reference>